<dbReference type="PROSITE" id="PS51257">
    <property type="entry name" value="PROKAR_LIPOPROTEIN"/>
    <property type="match status" value="1"/>
</dbReference>
<name>A0A7C9BC06_9BACT</name>
<sequence length="319" mass="34865">MKNCCFALLFLMAFGLSGCKPSRPSGGEQSGTPPKQLLLRDEGLSQLSYVDLAHPEKNWYVPIPNGRDLQLVGRGRVLVGTGDGYEEHDIKTGNKVSELNIFKGTIAARRLRNGNTLLTGLNWQGKEGIVLVEVGEGGSVIKTINYPGFSYVRLVRETATDTFLITSDDTVFEGKSDGTIIWRAKLNYPKKGQHAWQAVRLADGRTLVSGGFSANLQILAPDGTLKDTLGGPSEVHPYFYAGFQILKSGNIVVTNWQGHGEEMGAKGTQLLEYSPMGQLVWSWQQDPARFSSIQGVIILDGLDLDRPHGEDKDGKLTPF</sequence>
<dbReference type="RefSeq" id="WP_152762080.1">
    <property type="nucleotide sequence ID" value="NZ_WHLY01000002.1"/>
</dbReference>
<dbReference type="Gene3D" id="2.80.10.50">
    <property type="match status" value="1"/>
</dbReference>
<protein>
    <recommendedName>
        <fullName evidence="3">PQQ-binding-like beta-propeller repeat protein</fullName>
    </recommendedName>
</protein>
<evidence type="ECO:0008006" key="3">
    <source>
        <dbReference type="Google" id="ProtNLM"/>
    </source>
</evidence>
<dbReference type="EMBL" id="WHLY01000002">
    <property type="protein sequence ID" value="MPR35222.1"/>
    <property type="molecule type" value="Genomic_DNA"/>
</dbReference>
<proteinExistence type="predicted"/>
<dbReference type="SUPFAM" id="SSF50998">
    <property type="entry name" value="Quinoprotein alcohol dehydrogenase-like"/>
    <property type="match status" value="1"/>
</dbReference>
<comment type="caution">
    <text evidence="1">The sequence shown here is derived from an EMBL/GenBank/DDBJ whole genome shotgun (WGS) entry which is preliminary data.</text>
</comment>
<dbReference type="Proteomes" id="UP000479293">
    <property type="component" value="Unassembled WGS sequence"/>
</dbReference>
<organism evidence="1 2">
    <name type="scientific">Salmonirosea aquatica</name>
    <dbReference type="NCBI Taxonomy" id="2654236"/>
    <lineage>
        <taxon>Bacteria</taxon>
        <taxon>Pseudomonadati</taxon>
        <taxon>Bacteroidota</taxon>
        <taxon>Cytophagia</taxon>
        <taxon>Cytophagales</taxon>
        <taxon>Spirosomataceae</taxon>
        <taxon>Salmonirosea</taxon>
    </lineage>
</organism>
<gene>
    <name evidence="1" type="ORF">GBK04_18165</name>
</gene>
<keyword evidence="2" id="KW-1185">Reference proteome</keyword>
<accession>A0A7C9BC06</accession>
<evidence type="ECO:0000313" key="1">
    <source>
        <dbReference type="EMBL" id="MPR35222.1"/>
    </source>
</evidence>
<reference evidence="1 2" key="1">
    <citation type="submission" date="2019-10" db="EMBL/GenBank/DDBJ databases">
        <title>Draft Genome Sequence of Cytophagaceae sp. SJW1-29.</title>
        <authorList>
            <person name="Choi A."/>
        </authorList>
    </citation>
    <scope>NUCLEOTIDE SEQUENCE [LARGE SCALE GENOMIC DNA]</scope>
    <source>
        <strain evidence="1 2">SJW1-29</strain>
    </source>
</reference>
<dbReference type="AlphaFoldDB" id="A0A7C9BC06"/>
<dbReference type="InterPro" id="IPR011047">
    <property type="entry name" value="Quinoprotein_ADH-like_sf"/>
</dbReference>
<evidence type="ECO:0000313" key="2">
    <source>
        <dbReference type="Proteomes" id="UP000479293"/>
    </source>
</evidence>